<organism evidence="1 2">
    <name type="scientific">Priestia flexa</name>
    <dbReference type="NCBI Taxonomy" id="86664"/>
    <lineage>
        <taxon>Bacteria</taxon>
        <taxon>Bacillati</taxon>
        <taxon>Bacillota</taxon>
        <taxon>Bacilli</taxon>
        <taxon>Bacillales</taxon>
        <taxon>Bacillaceae</taxon>
        <taxon>Priestia</taxon>
    </lineage>
</organism>
<comment type="caution">
    <text evidence="1">The sequence shown here is derived from an EMBL/GenBank/DDBJ whole genome shotgun (WGS) entry which is preliminary data.</text>
</comment>
<evidence type="ECO:0000313" key="2">
    <source>
        <dbReference type="Proteomes" id="UP001284771"/>
    </source>
</evidence>
<accession>A0ABU4J4V9</accession>
<gene>
    <name evidence="1" type="ORF">RIB56_07665</name>
</gene>
<sequence length="43" mass="5224">MEPIETKLLNNHRLNDYPLFKKFCVLKEKGKNYPGVKAYYYEQ</sequence>
<protein>
    <submittedName>
        <fullName evidence="1">Uncharacterized protein</fullName>
    </submittedName>
</protein>
<proteinExistence type="predicted"/>
<keyword evidence="2" id="KW-1185">Reference proteome</keyword>
<dbReference type="EMBL" id="JAWUZT010000017">
    <property type="protein sequence ID" value="MDW8516008.1"/>
    <property type="molecule type" value="Genomic_DNA"/>
</dbReference>
<dbReference type="Proteomes" id="UP001284771">
    <property type="component" value="Unassembled WGS sequence"/>
</dbReference>
<reference evidence="2" key="1">
    <citation type="submission" date="2023-07" db="EMBL/GenBank/DDBJ databases">
        <title>Draft genomic sequences of Priestia flexa CCM isolated from the soil of an abandoned mine contaminated by free cyanide in the high Andean zone of Tacna, Peru.</title>
        <authorList>
            <person name="Caceda Quiroz C.J."/>
            <person name="Maraza Chooque G.J."/>
            <person name="Fora Quispe G.L."/>
            <person name="Carpio Mamani M."/>
        </authorList>
    </citation>
    <scope>NUCLEOTIDE SEQUENCE [LARGE SCALE GENOMIC DNA]</scope>
    <source>
        <strain evidence="2">CCM</strain>
    </source>
</reference>
<dbReference type="RefSeq" id="WP_318757521.1">
    <property type="nucleotide sequence ID" value="NZ_JAWUZT010000017.1"/>
</dbReference>
<evidence type="ECO:0000313" key="1">
    <source>
        <dbReference type="EMBL" id="MDW8516008.1"/>
    </source>
</evidence>
<name>A0ABU4J4V9_9BACI</name>